<reference evidence="2 3" key="1">
    <citation type="journal article" date="2017" name="Syst. Appl. Microbiol.">
        <title>Lebetimonas natsushimae sp. nov., a novel strictly anaerobic, moderately thermophilic chemoautotroph isolated from a deep-sea hydrothermal vent polychaete nest in the Mid-Okinawa Trough.</title>
        <authorList>
            <person name="Nagata R."/>
            <person name="Takaki Y."/>
            <person name="Tame A."/>
            <person name="Nunoura T."/>
            <person name="Muto H."/>
            <person name="Mino S."/>
            <person name="Sawayama S."/>
            <person name="Takai K."/>
            <person name="Nakagawa S."/>
        </authorList>
    </citation>
    <scope>NUCLEOTIDE SEQUENCE [LARGE SCALE GENOMIC DNA]</scope>
    <source>
        <strain evidence="2 3">HS1857</strain>
    </source>
</reference>
<dbReference type="InterPro" id="IPR043129">
    <property type="entry name" value="ATPase_NBD"/>
</dbReference>
<dbReference type="GO" id="GO:0004340">
    <property type="term" value="F:glucokinase activity"/>
    <property type="evidence" value="ECO:0007669"/>
    <property type="project" value="UniProtKB-EC"/>
</dbReference>
<accession>A0A292YCL7</accession>
<gene>
    <name evidence="2" type="ORF">LNAT_P0754</name>
</gene>
<dbReference type="Proteomes" id="UP000217944">
    <property type="component" value="Unassembled WGS sequence"/>
</dbReference>
<keyword evidence="3" id="KW-1185">Reference proteome</keyword>
<dbReference type="EMBL" id="BDME01000001">
    <property type="protein sequence ID" value="GAX87458.1"/>
    <property type="molecule type" value="Genomic_DNA"/>
</dbReference>
<keyword evidence="2" id="KW-0418">Kinase</keyword>
<dbReference type="EC" id="2.7.1.2" evidence="2"/>
<dbReference type="Pfam" id="PF00480">
    <property type="entry name" value="ROK"/>
    <property type="match status" value="1"/>
</dbReference>
<dbReference type="PANTHER" id="PTHR18964:SF149">
    <property type="entry name" value="BIFUNCTIONAL UDP-N-ACETYLGLUCOSAMINE 2-EPIMERASE_N-ACETYLMANNOSAMINE KINASE"/>
    <property type="match status" value="1"/>
</dbReference>
<dbReference type="InterPro" id="IPR000600">
    <property type="entry name" value="ROK"/>
</dbReference>
<evidence type="ECO:0000256" key="1">
    <source>
        <dbReference type="ARBA" id="ARBA00006479"/>
    </source>
</evidence>
<evidence type="ECO:0000313" key="2">
    <source>
        <dbReference type="EMBL" id="GAX87458.1"/>
    </source>
</evidence>
<protein>
    <submittedName>
        <fullName evidence="2">Glucokinase</fullName>
        <ecNumber evidence="2">2.7.1.2</ecNumber>
    </submittedName>
</protein>
<comment type="similarity">
    <text evidence="1">Belongs to the ROK (NagC/XylR) family.</text>
</comment>
<dbReference type="SUPFAM" id="SSF53067">
    <property type="entry name" value="Actin-like ATPase domain"/>
    <property type="match status" value="1"/>
</dbReference>
<dbReference type="OrthoDB" id="9810372at2"/>
<evidence type="ECO:0000313" key="3">
    <source>
        <dbReference type="Proteomes" id="UP000217944"/>
    </source>
</evidence>
<comment type="caution">
    <text evidence="2">The sequence shown here is derived from an EMBL/GenBank/DDBJ whole genome shotgun (WGS) entry which is preliminary data.</text>
</comment>
<proteinExistence type="inferred from homology"/>
<organism evidence="2 3">
    <name type="scientific">Lebetimonas natsushimae</name>
    <dbReference type="NCBI Taxonomy" id="1936991"/>
    <lineage>
        <taxon>Bacteria</taxon>
        <taxon>Pseudomonadati</taxon>
        <taxon>Campylobacterota</taxon>
        <taxon>Epsilonproteobacteria</taxon>
        <taxon>Nautiliales</taxon>
        <taxon>Nautiliaceae</taxon>
        <taxon>Lebetimonas</taxon>
    </lineage>
</organism>
<name>A0A292YCL7_9BACT</name>
<dbReference type="PANTHER" id="PTHR18964">
    <property type="entry name" value="ROK (REPRESSOR, ORF, KINASE) FAMILY"/>
    <property type="match status" value="1"/>
</dbReference>
<sequence>MILAIDIGGTFFRYKFGDVFEIKKTKNIDIIDEILKLIKTFKPERLGISFAGQVFDGKILSSPNIKVKEIDLKKLIKIPFILENDLNCAAVAESRYYNCDFLVALYSGTGLGAGIVENGKLLRGYMNLAGEIGHIPYKETPFVCGCGKNDCLEFFASSKVEKVGTFEDYKEALSKAVGTVAALFNPQIIVLGGGYYLHHRFEIDQKYIPNFDKLKIKVTKLKDASLSGAEILVKEEL</sequence>
<dbReference type="AlphaFoldDB" id="A0A292YCL7"/>
<dbReference type="Gene3D" id="3.30.420.40">
    <property type="match status" value="3"/>
</dbReference>
<keyword evidence="2" id="KW-0808">Transferase</keyword>
<dbReference type="RefSeq" id="WP_096258593.1">
    <property type="nucleotide sequence ID" value="NZ_BDME01000001.1"/>
</dbReference>